<sequence length="161" mass="16344">MLFLMKKTLLGLGLLTLTTFPVAAADSVGGHIGTSAGIHYQSDVSADSAVRYGLNLDAVNLFRGGSVGLGGEVAYLRNAGGDNFGGLNPYYGFGLGIGVSLGAYTGITAYPHALAGLSYNVTGPLSVFVEGNAGVNVGFSNAGSGIAPRVGVRIGLNYRLR</sequence>
<feature type="chain" id="PRO_5012280546" description="Outer membrane protein beta-barrel domain-containing protein" evidence="1">
    <location>
        <begin position="25"/>
        <end position="161"/>
    </location>
</feature>
<keyword evidence="1" id="KW-0732">Signal</keyword>
<evidence type="ECO:0008006" key="4">
    <source>
        <dbReference type="Google" id="ProtNLM"/>
    </source>
</evidence>
<dbReference type="Proteomes" id="UP000192582">
    <property type="component" value="Unassembled WGS sequence"/>
</dbReference>
<organism evidence="2 3">
    <name type="scientific">Deinococcus hopiensis KR-140</name>
    <dbReference type="NCBI Taxonomy" id="695939"/>
    <lineage>
        <taxon>Bacteria</taxon>
        <taxon>Thermotogati</taxon>
        <taxon>Deinococcota</taxon>
        <taxon>Deinococci</taxon>
        <taxon>Deinococcales</taxon>
        <taxon>Deinococcaceae</taxon>
        <taxon>Deinococcus</taxon>
    </lineage>
</organism>
<dbReference type="AlphaFoldDB" id="A0A1W1VQZ7"/>
<dbReference type="EMBL" id="FWWU01000009">
    <property type="protein sequence ID" value="SMB95795.1"/>
    <property type="molecule type" value="Genomic_DNA"/>
</dbReference>
<dbReference type="STRING" id="695939.SAMN00790413_03002"/>
<evidence type="ECO:0000313" key="2">
    <source>
        <dbReference type="EMBL" id="SMB95795.1"/>
    </source>
</evidence>
<protein>
    <recommendedName>
        <fullName evidence="4">Outer membrane protein beta-barrel domain-containing protein</fullName>
    </recommendedName>
</protein>
<evidence type="ECO:0000256" key="1">
    <source>
        <dbReference type="SAM" id="SignalP"/>
    </source>
</evidence>
<evidence type="ECO:0000313" key="3">
    <source>
        <dbReference type="Proteomes" id="UP000192582"/>
    </source>
</evidence>
<keyword evidence="3" id="KW-1185">Reference proteome</keyword>
<feature type="signal peptide" evidence="1">
    <location>
        <begin position="1"/>
        <end position="24"/>
    </location>
</feature>
<accession>A0A1W1VQZ7</accession>
<proteinExistence type="predicted"/>
<reference evidence="2 3" key="1">
    <citation type="submission" date="2017-04" db="EMBL/GenBank/DDBJ databases">
        <authorList>
            <person name="Afonso C.L."/>
            <person name="Miller P.J."/>
            <person name="Scott M.A."/>
            <person name="Spackman E."/>
            <person name="Goraichik I."/>
            <person name="Dimitrov K.M."/>
            <person name="Suarez D.L."/>
            <person name="Swayne D.E."/>
        </authorList>
    </citation>
    <scope>NUCLEOTIDE SEQUENCE [LARGE SCALE GENOMIC DNA]</scope>
    <source>
        <strain evidence="2 3">KR-140</strain>
    </source>
</reference>
<gene>
    <name evidence="2" type="ORF">SAMN00790413_03002</name>
</gene>
<name>A0A1W1VQZ7_9DEIO</name>